<dbReference type="NCBIfam" id="NF004684">
    <property type="entry name" value="PRK06027.1"/>
    <property type="match status" value="1"/>
</dbReference>
<dbReference type="InterPro" id="IPR041729">
    <property type="entry name" value="Formyl-FH4-Hydrolase_C"/>
</dbReference>
<sequence length="339" mass="38636">MATIFGAQRLIIQLKLRHITKASSSGLLCRRQFAGLANEANATKEARLLLAGPDARGIVASFSHLLFSRGCGIVDCTSESSEIDAKVDKRGQHSRRMFFQRILFDYSNVSVVERNVIEDEINDLCVRFGMESQLSWGGDKRRRIAIFVSKYDHCLWELLLRQRAGELDCEIAMVISSHEKLRHVADTFDIPYHVFPITKDNKLEQEEKQISLIEQHNVDLLVLARYMQILSPSFCSRFQNQIINIHHSFLPAFRGGSPYHKAHERGVKLVGATAHYATTELDEGPIIEQDIMRVSHRDDVKDLIRKGRTLEKTCLTNAVKAHLDDRIITHRSKCIVFAE</sequence>
<dbReference type="GO" id="GO:0006730">
    <property type="term" value="P:one-carbon metabolic process"/>
    <property type="evidence" value="ECO:0007669"/>
    <property type="project" value="UniProtKB-KW"/>
</dbReference>
<dbReference type="InterPro" id="IPR004810">
    <property type="entry name" value="PurU"/>
</dbReference>
<dbReference type="EMBL" id="HBGZ01021890">
    <property type="protein sequence ID" value="CAD9616531.1"/>
    <property type="molecule type" value="Transcribed_RNA"/>
</dbReference>
<feature type="domain" description="Formyl transferase N-terminal" evidence="3">
    <location>
        <begin position="143"/>
        <end position="319"/>
    </location>
</feature>
<evidence type="ECO:0000313" key="4">
    <source>
        <dbReference type="EMBL" id="CAD9616531.1"/>
    </source>
</evidence>
<proteinExistence type="inferred from homology"/>
<evidence type="ECO:0000259" key="3">
    <source>
        <dbReference type="Pfam" id="PF00551"/>
    </source>
</evidence>
<dbReference type="SUPFAM" id="SSF53328">
    <property type="entry name" value="Formyltransferase"/>
    <property type="match status" value="1"/>
</dbReference>
<protein>
    <recommendedName>
        <fullName evidence="3">Formyl transferase N-terminal domain-containing protein</fullName>
    </recommendedName>
</protein>
<evidence type="ECO:0000256" key="2">
    <source>
        <dbReference type="ARBA" id="ARBA00022801"/>
    </source>
</evidence>
<organism evidence="4">
    <name type="scientific">Skeletonema marinoi</name>
    <dbReference type="NCBI Taxonomy" id="267567"/>
    <lineage>
        <taxon>Eukaryota</taxon>
        <taxon>Sar</taxon>
        <taxon>Stramenopiles</taxon>
        <taxon>Ochrophyta</taxon>
        <taxon>Bacillariophyta</taxon>
        <taxon>Coscinodiscophyceae</taxon>
        <taxon>Thalassiosirophycidae</taxon>
        <taxon>Thalassiosirales</taxon>
        <taxon>Skeletonemataceae</taxon>
        <taxon>Skeletonema</taxon>
        <taxon>Skeletonema marinoi-dohrnii complex</taxon>
    </lineage>
</organism>
<dbReference type="PANTHER" id="PTHR42706">
    <property type="entry name" value="FORMYLTETRAHYDROFOLATE DEFORMYLASE"/>
    <property type="match status" value="1"/>
</dbReference>
<dbReference type="GO" id="GO:0008864">
    <property type="term" value="F:formyltetrahydrofolate deformylase activity"/>
    <property type="evidence" value="ECO:0007669"/>
    <property type="project" value="InterPro"/>
</dbReference>
<dbReference type="AlphaFoldDB" id="A0A7S2PS56"/>
<dbReference type="Pfam" id="PF00551">
    <property type="entry name" value="Formyl_trans_N"/>
    <property type="match status" value="1"/>
</dbReference>
<dbReference type="Gene3D" id="3.30.70.260">
    <property type="match status" value="1"/>
</dbReference>
<dbReference type="CDD" id="cd08648">
    <property type="entry name" value="FMT_core_Formyl-FH4-Hydrolase_C"/>
    <property type="match status" value="1"/>
</dbReference>
<dbReference type="PRINTS" id="PR01575">
    <property type="entry name" value="FFH4HYDRLASE"/>
</dbReference>
<name>A0A7S2PS56_9STRA</name>
<dbReference type="HAMAP" id="MF_01927">
    <property type="entry name" value="PurU"/>
    <property type="match status" value="1"/>
</dbReference>
<keyword evidence="2" id="KW-0378">Hydrolase</keyword>
<accession>A0A7S2PS56</accession>
<dbReference type="GO" id="GO:0006189">
    <property type="term" value="P:'de novo' IMP biosynthetic process"/>
    <property type="evidence" value="ECO:0007669"/>
    <property type="project" value="InterPro"/>
</dbReference>
<evidence type="ECO:0000256" key="1">
    <source>
        <dbReference type="ARBA" id="ARBA00022563"/>
    </source>
</evidence>
<keyword evidence="1" id="KW-0554">One-carbon metabolism</keyword>
<dbReference type="InterPro" id="IPR045865">
    <property type="entry name" value="ACT-like_dom_sf"/>
</dbReference>
<dbReference type="NCBIfam" id="TIGR00655">
    <property type="entry name" value="PurU"/>
    <property type="match status" value="1"/>
</dbReference>
<reference evidence="4" key="1">
    <citation type="submission" date="2021-01" db="EMBL/GenBank/DDBJ databases">
        <authorList>
            <person name="Corre E."/>
            <person name="Pelletier E."/>
            <person name="Niang G."/>
            <person name="Scheremetjew M."/>
            <person name="Finn R."/>
            <person name="Kale V."/>
            <person name="Holt S."/>
            <person name="Cochrane G."/>
            <person name="Meng A."/>
            <person name="Brown T."/>
            <person name="Cohen L."/>
        </authorList>
    </citation>
    <scope>NUCLEOTIDE SEQUENCE</scope>
    <source>
        <strain evidence="4">SM1012Den-03</strain>
    </source>
</reference>
<dbReference type="InterPro" id="IPR036477">
    <property type="entry name" value="Formyl_transf_N_sf"/>
</dbReference>
<dbReference type="SUPFAM" id="SSF55021">
    <property type="entry name" value="ACT-like"/>
    <property type="match status" value="1"/>
</dbReference>
<dbReference type="InterPro" id="IPR002376">
    <property type="entry name" value="Formyl_transf_N"/>
</dbReference>
<gene>
    <name evidence="4" type="ORF">SMAR0320_LOCUS15743</name>
</gene>
<dbReference type="Gene3D" id="3.40.50.170">
    <property type="entry name" value="Formyl transferase, N-terminal domain"/>
    <property type="match status" value="1"/>
</dbReference>
<dbReference type="PANTHER" id="PTHR42706:SF1">
    <property type="entry name" value="FORMYLTETRAHYDROFOLATE DEFORMYLASE 2, MITOCHONDRIAL"/>
    <property type="match status" value="1"/>
</dbReference>